<dbReference type="AlphaFoldDB" id="A0A1C0B8W4"/>
<reference evidence="2" key="1">
    <citation type="submission" date="2015-05" db="EMBL/GenBank/DDBJ databases">
        <authorList>
            <person name="Wang D.B."/>
            <person name="Wang M."/>
        </authorList>
    </citation>
    <scope>NUCLEOTIDE SEQUENCE [LARGE SCALE GENOMIC DNA]</scope>
    <source>
        <strain evidence="2">DU22</strain>
    </source>
</reference>
<sequence>MKRFLFLSLFIFAGLLYLFEIDEYISKQFRFFAEIKKSYLNSYIELSQKVKDHFSHEELIKKLQEENLRLKEYKILYESTTSKIDSLREFLLNVELPSINAKIDIVRVLSYVKFDDFTTVWIDKKLDDEIVGLISENYAAGIALNKQGKSVGLLNGNKDCSYAVFVGNDRNSGIVMSNDSDERLLSVKFIPIWAKVKLGDEVITSGLDNIFYEGVRVGKVVDIKEYPDMKVAYIEPYAKPLTKRYFYTYQTINE</sequence>
<dbReference type="Proteomes" id="UP000308001">
    <property type="component" value="Unassembled WGS sequence"/>
</dbReference>
<dbReference type="GO" id="GO:0008360">
    <property type="term" value="P:regulation of cell shape"/>
    <property type="evidence" value="ECO:0007669"/>
    <property type="project" value="InterPro"/>
</dbReference>
<reference evidence="3 5" key="3">
    <citation type="submission" date="2019-05" db="EMBL/GenBank/DDBJ databases">
        <title>Arcobacter cibarius and Arcobacter thereius providing challenges in identification an antibiotic susceptibility and Quinolone resistance.</title>
        <authorList>
            <person name="Busch A."/>
            <person name="Hanel I."/>
            <person name="Hotzel H."/>
            <person name="Tomaso H."/>
        </authorList>
    </citation>
    <scope>NUCLEOTIDE SEQUENCE [LARGE SCALE GENOMIC DNA]</scope>
    <source>
        <strain evidence="3 5">17CS1191_2</strain>
    </source>
</reference>
<evidence type="ECO:0000313" key="4">
    <source>
        <dbReference type="Proteomes" id="UP000093281"/>
    </source>
</evidence>
<dbReference type="GO" id="GO:0005886">
    <property type="term" value="C:plasma membrane"/>
    <property type="evidence" value="ECO:0007669"/>
    <property type="project" value="TreeGrafter"/>
</dbReference>
<dbReference type="Gene3D" id="2.40.10.350">
    <property type="entry name" value="Rod shape-determining protein MreC, domain 2"/>
    <property type="match status" value="1"/>
</dbReference>
<accession>A0A1C0B8W4</accession>
<dbReference type="NCBIfam" id="NF010507">
    <property type="entry name" value="PRK13922.10-6"/>
    <property type="match status" value="1"/>
</dbReference>
<proteinExistence type="predicted"/>
<name>A0A1C0B8W4_9BACT</name>
<evidence type="ECO:0000313" key="2">
    <source>
        <dbReference type="EMBL" id="OCM00003.1"/>
    </source>
</evidence>
<dbReference type="STRING" id="544718.AAX25_00524"/>
<dbReference type="Pfam" id="PF04085">
    <property type="entry name" value="MreC"/>
    <property type="match status" value="1"/>
</dbReference>
<dbReference type="InterPro" id="IPR042175">
    <property type="entry name" value="Cell/Rod_MreC_2"/>
</dbReference>
<dbReference type="RefSeq" id="WP_066181734.1">
    <property type="nucleotide sequence ID" value="NZ_LCUJ01000002.1"/>
</dbReference>
<evidence type="ECO:0000259" key="1">
    <source>
        <dbReference type="Pfam" id="PF04085"/>
    </source>
</evidence>
<comment type="caution">
    <text evidence="2">The sequence shown here is derived from an EMBL/GenBank/DDBJ whole genome shotgun (WGS) entry which is preliminary data.</text>
</comment>
<feature type="domain" description="Rod shape-determining protein MreC beta-barrel core" evidence="1">
    <location>
        <begin position="157"/>
        <end position="240"/>
    </location>
</feature>
<dbReference type="Proteomes" id="UP000093281">
    <property type="component" value="Unassembled WGS sequence"/>
</dbReference>
<reference evidence="4" key="2">
    <citation type="submission" date="2015-05" db="EMBL/GenBank/DDBJ databases">
        <authorList>
            <person name="Rovetto F."/>
            <person name="Cocolin L."/>
            <person name="Illeghems K."/>
            <person name="Van Nieuwerburgh F."/>
            <person name="Houf K."/>
        </authorList>
    </citation>
    <scope>NUCLEOTIDE SEQUENCE [LARGE SCALE GENOMIC DNA]</scope>
    <source>
        <strain evidence="4">DU22</strain>
    </source>
</reference>
<evidence type="ECO:0000313" key="3">
    <source>
        <dbReference type="EMBL" id="TLS70737.1"/>
    </source>
</evidence>
<dbReference type="InterPro" id="IPR055342">
    <property type="entry name" value="MreC_beta-barrel_core"/>
</dbReference>
<dbReference type="PATRIC" id="fig|544718.43.peg.508"/>
<gene>
    <name evidence="3" type="primary">mreC</name>
    <name evidence="2" type="ORF">AAX29_01055</name>
    <name evidence="3" type="ORF">FE246_09770</name>
</gene>
<dbReference type="InterPro" id="IPR007221">
    <property type="entry name" value="MreC"/>
</dbReference>
<dbReference type="PANTHER" id="PTHR34138:SF1">
    <property type="entry name" value="CELL SHAPE-DETERMINING PROTEIN MREC"/>
    <property type="match status" value="1"/>
</dbReference>
<dbReference type="OrthoDB" id="5372414at2"/>
<dbReference type="EMBL" id="LCUJ01000002">
    <property type="protein sequence ID" value="OCM00003.1"/>
    <property type="molecule type" value="Genomic_DNA"/>
</dbReference>
<protein>
    <submittedName>
        <fullName evidence="2">Rod shape-determining protein MreC</fullName>
    </submittedName>
</protein>
<dbReference type="PANTHER" id="PTHR34138">
    <property type="entry name" value="CELL SHAPE-DETERMINING PROTEIN MREC"/>
    <property type="match status" value="1"/>
</dbReference>
<evidence type="ECO:0000313" key="5">
    <source>
        <dbReference type="Proteomes" id="UP000308001"/>
    </source>
</evidence>
<dbReference type="EMBL" id="VBUF01000007">
    <property type="protein sequence ID" value="TLS70737.1"/>
    <property type="molecule type" value="Genomic_DNA"/>
</dbReference>
<organism evidence="2 4">
    <name type="scientific">Aliarcobacter thereius</name>
    <dbReference type="NCBI Taxonomy" id="544718"/>
    <lineage>
        <taxon>Bacteria</taxon>
        <taxon>Pseudomonadati</taxon>
        <taxon>Campylobacterota</taxon>
        <taxon>Epsilonproteobacteria</taxon>
        <taxon>Campylobacterales</taxon>
        <taxon>Arcobacteraceae</taxon>
        <taxon>Aliarcobacter</taxon>
    </lineage>
</organism>